<dbReference type="EMBL" id="SPHZ02000012">
    <property type="protein sequence ID" value="KAF0889236.1"/>
    <property type="molecule type" value="Genomic_DNA"/>
</dbReference>
<comment type="similarity">
    <text evidence="3">Belongs to the GRAS family.</text>
</comment>
<dbReference type="AlphaFoldDB" id="A0A6G1BMX1"/>
<feature type="region of interest" description="SAW" evidence="3">
    <location>
        <begin position="387"/>
        <end position="458"/>
    </location>
</feature>
<evidence type="ECO:0000313" key="5">
    <source>
        <dbReference type="Proteomes" id="UP000479710"/>
    </source>
</evidence>
<feature type="short sequence motif" description="VHIID" evidence="3">
    <location>
        <begin position="189"/>
        <end position="193"/>
    </location>
</feature>
<dbReference type="PROSITE" id="PS50985">
    <property type="entry name" value="GRAS"/>
    <property type="match status" value="1"/>
</dbReference>
<keyword evidence="5" id="KW-1185">Reference proteome</keyword>
<gene>
    <name evidence="4" type="ORF">E2562_022487</name>
</gene>
<comment type="caution">
    <text evidence="4">The sequence shown here is derived from an EMBL/GenBank/DDBJ whole genome shotgun (WGS) entry which is preliminary data.</text>
</comment>
<sequence>MCELDGDHSRDQQQNHDFLDMMVQEVANDLLQDDFSFSNADVPLASFDERLAVAAGQENGNLVAVQEELLMEDTGDLLLAGAKAVEAGDAMQPSAIMSRLDDLLADVAGEGSCDAAAAASPVDHLACYFARGLQLRISSGAVTPAPAPAPAANRLPAYQMLQELTPFIKFAHFTANQAILEATADDSVVHVVDFNVGEGVQWSSLMADLAGGHRSSKPLFHLTVITSGAGTPSTTARRWLSEFAESLDLPFRYSSLHVHNDDDGDERDDYDMHELARICKGSSSVILSCDTTNTPYTPLHRLQLLLLGTINILHPKLVILIEDELFRISKKPPSLTVAPPFSEFFSEALLHFSALMESMASCFRSYEACLRLVEKEILGPRVEDYVGQYGSLAGGASAAAAGCQLEGLRACEMSSFSIAQAKMLVGLFSRGFGVVHHEKGRLALCWKSRPLTSVSIWCP</sequence>
<evidence type="ECO:0000256" key="2">
    <source>
        <dbReference type="ARBA" id="ARBA00023163"/>
    </source>
</evidence>
<name>A0A6G1BMX1_9ORYZ</name>
<dbReference type="InterPro" id="IPR005202">
    <property type="entry name" value="TF_GRAS"/>
</dbReference>
<evidence type="ECO:0000313" key="4">
    <source>
        <dbReference type="EMBL" id="KAF0889236.1"/>
    </source>
</evidence>
<protein>
    <submittedName>
        <fullName evidence="4">Uncharacterized protein</fullName>
    </submittedName>
</protein>
<dbReference type="PANTHER" id="PTHR31636">
    <property type="entry name" value="OSJNBA0084A10.13 PROTEIN-RELATED"/>
    <property type="match status" value="1"/>
</dbReference>
<evidence type="ECO:0000256" key="3">
    <source>
        <dbReference type="PROSITE-ProRule" id="PRU01191"/>
    </source>
</evidence>
<evidence type="ECO:0000256" key="1">
    <source>
        <dbReference type="ARBA" id="ARBA00023015"/>
    </source>
</evidence>
<reference evidence="4 5" key="1">
    <citation type="submission" date="2019-11" db="EMBL/GenBank/DDBJ databases">
        <title>Whole genome sequence of Oryza granulata.</title>
        <authorList>
            <person name="Li W."/>
        </authorList>
    </citation>
    <scope>NUCLEOTIDE SEQUENCE [LARGE SCALE GENOMIC DNA]</scope>
    <source>
        <strain evidence="5">cv. Menghai</strain>
        <tissue evidence="4">Leaf</tissue>
    </source>
</reference>
<comment type="caution">
    <text evidence="3">Lacks conserved residue(s) required for the propagation of feature annotation.</text>
</comment>
<dbReference type="Proteomes" id="UP000479710">
    <property type="component" value="Unassembled WGS sequence"/>
</dbReference>
<keyword evidence="2" id="KW-0804">Transcription</keyword>
<dbReference type="OrthoDB" id="646981at2759"/>
<accession>A0A6G1BMX1</accession>
<proteinExistence type="inferred from homology"/>
<organism evidence="4 5">
    <name type="scientific">Oryza meyeriana var. granulata</name>
    <dbReference type="NCBI Taxonomy" id="110450"/>
    <lineage>
        <taxon>Eukaryota</taxon>
        <taxon>Viridiplantae</taxon>
        <taxon>Streptophyta</taxon>
        <taxon>Embryophyta</taxon>
        <taxon>Tracheophyta</taxon>
        <taxon>Spermatophyta</taxon>
        <taxon>Magnoliopsida</taxon>
        <taxon>Liliopsida</taxon>
        <taxon>Poales</taxon>
        <taxon>Poaceae</taxon>
        <taxon>BOP clade</taxon>
        <taxon>Oryzoideae</taxon>
        <taxon>Oryzeae</taxon>
        <taxon>Oryzinae</taxon>
        <taxon>Oryza</taxon>
        <taxon>Oryza meyeriana</taxon>
    </lineage>
</organism>
<keyword evidence="1" id="KW-0805">Transcription regulation</keyword>
<dbReference type="Pfam" id="PF03514">
    <property type="entry name" value="GRAS"/>
    <property type="match status" value="1"/>
</dbReference>